<dbReference type="EMBL" id="VWXF01000004">
    <property type="protein sequence ID" value="NIF22297.1"/>
    <property type="molecule type" value="Genomic_DNA"/>
</dbReference>
<feature type="domain" description="Transcriptional regulator SgrR N-terminal HTH" evidence="3">
    <location>
        <begin position="6"/>
        <end position="112"/>
    </location>
</feature>
<evidence type="ECO:0000256" key="1">
    <source>
        <dbReference type="ARBA" id="ARBA00023125"/>
    </source>
</evidence>
<dbReference type="Pfam" id="PF00496">
    <property type="entry name" value="SBP_bac_5"/>
    <property type="match status" value="1"/>
</dbReference>
<dbReference type="InterPro" id="IPR025370">
    <property type="entry name" value="SgrR_HTH_N"/>
</dbReference>
<dbReference type="PANTHER" id="PTHR30290:SF72">
    <property type="entry name" value="HTH-TYPE TRANSCRIPTIONAL REGULATOR SGRR"/>
    <property type="match status" value="1"/>
</dbReference>
<organism evidence="4 5">
    <name type="scientific">Candidatus Pantoea multigeneris</name>
    <dbReference type="NCBI Taxonomy" id="2608357"/>
    <lineage>
        <taxon>Bacteria</taxon>
        <taxon>Pseudomonadati</taxon>
        <taxon>Pseudomonadota</taxon>
        <taxon>Gammaproteobacteria</taxon>
        <taxon>Enterobacterales</taxon>
        <taxon>Erwiniaceae</taxon>
        <taxon>Pantoea</taxon>
    </lineage>
</organism>
<keyword evidence="5" id="KW-1185">Reference proteome</keyword>
<gene>
    <name evidence="4" type="ORF">F3J40_11885</name>
</gene>
<name>A0ABX0RAA4_9GAMM</name>
<proteinExistence type="predicted"/>
<evidence type="ECO:0000313" key="5">
    <source>
        <dbReference type="Proteomes" id="UP001515683"/>
    </source>
</evidence>
<evidence type="ECO:0000313" key="4">
    <source>
        <dbReference type="EMBL" id="NIF22297.1"/>
    </source>
</evidence>
<dbReference type="SUPFAM" id="SSF53850">
    <property type="entry name" value="Periplasmic binding protein-like II"/>
    <property type="match status" value="1"/>
</dbReference>
<comment type="caution">
    <text evidence="4">The sequence shown here is derived from an EMBL/GenBank/DDBJ whole genome shotgun (WGS) entry which is preliminary data.</text>
</comment>
<feature type="domain" description="Solute-binding protein family 5" evidence="2">
    <location>
        <begin position="164"/>
        <end position="257"/>
    </location>
</feature>
<reference evidence="4 5" key="1">
    <citation type="journal article" date="2019" name="bioRxiv">
        <title>Bacteria contribute to plant secondary compound degradation in a generalist herbivore system.</title>
        <authorList>
            <person name="Francoeur C.B."/>
            <person name="Khadempour L."/>
            <person name="Moreira-Soto R.D."/>
            <person name="Gotting K."/>
            <person name="Book A.J."/>
            <person name="Pinto-Tomas A.A."/>
            <person name="Keefover-Ring K."/>
            <person name="Currie C.R."/>
        </authorList>
    </citation>
    <scope>NUCLEOTIDE SEQUENCE [LARGE SCALE GENOMIC DNA]</scope>
    <source>
        <strain evidence="4">Acro-835</strain>
    </source>
</reference>
<accession>A0ABX0RAA4</accession>
<dbReference type="InterPro" id="IPR039424">
    <property type="entry name" value="SBP_5"/>
</dbReference>
<dbReference type="Proteomes" id="UP001515683">
    <property type="component" value="Unassembled WGS sequence"/>
</dbReference>
<dbReference type="Pfam" id="PF12793">
    <property type="entry name" value="SgrR_N"/>
    <property type="match status" value="1"/>
</dbReference>
<dbReference type="InterPro" id="IPR000914">
    <property type="entry name" value="SBP_5_dom"/>
</dbReference>
<dbReference type="PANTHER" id="PTHR30290">
    <property type="entry name" value="PERIPLASMIC BINDING COMPONENT OF ABC TRANSPORTER"/>
    <property type="match status" value="1"/>
</dbReference>
<evidence type="ECO:0000259" key="3">
    <source>
        <dbReference type="Pfam" id="PF12793"/>
    </source>
</evidence>
<dbReference type="Gene3D" id="3.40.190.10">
    <property type="entry name" value="Periplasmic binding protein-like II"/>
    <property type="match status" value="1"/>
</dbReference>
<evidence type="ECO:0000259" key="2">
    <source>
        <dbReference type="Pfam" id="PF00496"/>
    </source>
</evidence>
<sequence length="292" mass="33562">MPSVDHHFQRIYLLFAGNEAQSLRIDDIATAISSSKCNARNVLSKMSDRGWLEWVPARGRGKKSTLRFLVTPQKIEQNRLEEYIDDDRDVFPAKRLESSQKRLKELVRENFGTFVTSQGVSIRIPYYRAVDTLTPLSPQRRTERHLIRQCFCGLSRYDAFQAQAVPDLAHYWLSHNGDTEWHFFLRKGLHFSDGSAITAVHIKRCIDNARMSLVFRGMFTDIREITTEGDLKVIFQLRHPLNHLPELLATIPAKIFKTQMASSLAPALFRLPSIQTSCFASVKTDITILLRQ</sequence>
<protein>
    <submittedName>
        <fullName evidence="4">Uncharacterized protein</fullName>
    </submittedName>
</protein>
<keyword evidence="1" id="KW-0238">DNA-binding</keyword>
<dbReference type="RefSeq" id="WP_167014854.1">
    <property type="nucleotide sequence ID" value="NZ_VWXF01000004.1"/>
</dbReference>